<accession>I7IB56</accession>
<dbReference type="EMBL" id="HE681423">
    <property type="protein sequence ID" value="CCG18209.1"/>
    <property type="molecule type" value="Genomic_DNA"/>
</dbReference>
<dbReference type="AlphaFoldDB" id="I7IB56"/>
<dbReference type="KEGG" id="teg:KUK_0909"/>
<organism evidence="1">
    <name type="scientific">Taylorella equigenitalis 14/56</name>
    <dbReference type="NCBI Taxonomy" id="1091497"/>
    <lineage>
        <taxon>Bacteria</taxon>
        <taxon>Pseudomonadati</taxon>
        <taxon>Pseudomonadota</taxon>
        <taxon>Betaproteobacteria</taxon>
        <taxon>Burkholderiales</taxon>
        <taxon>Alcaligenaceae</taxon>
        <taxon>Taylorella</taxon>
    </lineage>
</organism>
<sequence>MEQEELFDIPSPCINVCQTNNRGYCMGCYRSRDERFHWNRFTNPQKRRVVMLCRQRKLRVIREHLEKQRLTQEQSLLEIDVRGSCASDSQSTQKSQIEMF</sequence>
<name>I7IB56_9BURK</name>
<evidence type="ECO:0008006" key="2">
    <source>
        <dbReference type="Google" id="ProtNLM"/>
    </source>
</evidence>
<gene>
    <name evidence="1" type="ORF">KUK_0909</name>
</gene>
<protein>
    <recommendedName>
        <fullName evidence="2">Fe-S protein</fullName>
    </recommendedName>
</protein>
<dbReference type="Pfam" id="PF06945">
    <property type="entry name" value="DUF1289"/>
    <property type="match status" value="1"/>
</dbReference>
<dbReference type="InterPro" id="IPR010710">
    <property type="entry name" value="DUF1289"/>
</dbReference>
<dbReference type="OrthoDB" id="8911262at2"/>
<evidence type="ECO:0000313" key="1">
    <source>
        <dbReference type="EMBL" id="CCG18209.1"/>
    </source>
</evidence>
<proteinExistence type="predicted"/>
<dbReference type="HOGENOM" id="CLU_162538_0_2_4"/>
<dbReference type="PANTHER" id="PTHR35175">
    <property type="entry name" value="DUF1289 DOMAIN-CONTAINING PROTEIN"/>
    <property type="match status" value="1"/>
</dbReference>
<dbReference type="PANTHER" id="PTHR35175:SF1">
    <property type="entry name" value="OXIDOREDUCTASE"/>
    <property type="match status" value="1"/>
</dbReference>
<reference evidence="1" key="1">
    <citation type="journal article" date="2012" name="Vet. Microbiol.">
        <title>Comparative genomic analyses of the Taylorellae.</title>
        <authorList>
            <person name="Hauser H."/>
            <person name="Richter D.C."/>
            <person name="van Tonder A."/>
            <person name="Clark L."/>
            <person name="Preston A."/>
        </authorList>
    </citation>
    <scope>NUCLEOTIDE SEQUENCE</scope>
    <source>
        <strain evidence="1">14/56</strain>
    </source>
</reference>